<gene>
    <name evidence="2" type="ORF">IXB50_12270</name>
</gene>
<name>A0A947GKB0_9CYAN</name>
<evidence type="ECO:0000259" key="1">
    <source>
        <dbReference type="Pfam" id="PF01636"/>
    </source>
</evidence>
<evidence type="ECO:0000313" key="2">
    <source>
        <dbReference type="EMBL" id="MBT9316197.1"/>
    </source>
</evidence>
<dbReference type="Proteomes" id="UP000717364">
    <property type="component" value="Unassembled WGS sequence"/>
</dbReference>
<protein>
    <submittedName>
        <fullName evidence="2">Aminoglycoside phosphotransferase family protein</fullName>
    </submittedName>
</protein>
<dbReference type="Pfam" id="PF01636">
    <property type="entry name" value="APH"/>
    <property type="match status" value="1"/>
</dbReference>
<dbReference type="SUPFAM" id="SSF56112">
    <property type="entry name" value="Protein kinase-like (PK-like)"/>
    <property type="match status" value="1"/>
</dbReference>
<comment type="caution">
    <text evidence="2">The sequence shown here is derived from an EMBL/GenBank/DDBJ whole genome shotgun (WGS) entry which is preliminary data.</text>
</comment>
<dbReference type="InterPro" id="IPR011009">
    <property type="entry name" value="Kinase-like_dom_sf"/>
</dbReference>
<reference evidence="2" key="1">
    <citation type="submission" date="2020-11" db="EMBL/GenBank/DDBJ databases">
        <authorList>
            <person name="Konstantinou D."/>
            <person name="Gkelis S."/>
            <person name="Popin R."/>
            <person name="Fewer D."/>
            <person name="Sivonen K."/>
        </authorList>
    </citation>
    <scope>NUCLEOTIDE SEQUENCE</scope>
    <source>
        <strain evidence="2">TAU-MAC 1115</strain>
    </source>
</reference>
<dbReference type="AlphaFoldDB" id="A0A947GKB0"/>
<feature type="domain" description="Aminoglycoside phosphotransferase" evidence="1">
    <location>
        <begin position="62"/>
        <end position="259"/>
    </location>
</feature>
<proteinExistence type="predicted"/>
<dbReference type="EMBL" id="JADOES010000022">
    <property type="protein sequence ID" value="MBT9316197.1"/>
    <property type="molecule type" value="Genomic_DNA"/>
</dbReference>
<sequence length="321" mass="36173">MSVISHNSAVPIDWITNALPSKLGTIQQVETVKQRPWSQVYQIKTEYGIAYFKICGLDHWQEVSLLRWLMPQAIMPDVFALDIEQGWILIADGGILLRELPNLKAQDSNLATLLSNYARLQQRSLEHIGELLAMPLPNRRLGQIPYLVQQLLNTGTRQGWLDKELSKQVLDTLPTLEQLGSKLSGTPYATALDHGDLHTGNILFKQNQLHICDWGDACITHPFCSLLPLVETVMGSQYSTLAFSKIVNTDWVNAYLQAWNTFAPMETLQMESQQALCIALLLRALNIAYAIQHADVATLTRWSHSVTNYLSQWVQVEPLVS</sequence>
<reference evidence="2" key="2">
    <citation type="journal article" date="2021" name="Mar. Drugs">
        <title>Genome Reduction and Secondary Metabolism of the Marine Sponge-Associated Cyanobacterium Leptothoe.</title>
        <authorList>
            <person name="Konstantinou D."/>
            <person name="Popin R.V."/>
            <person name="Fewer D.P."/>
            <person name="Sivonen K."/>
            <person name="Gkelis S."/>
        </authorList>
    </citation>
    <scope>NUCLEOTIDE SEQUENCE</scope>
    <source>
        <strain evidence="2">TAU-MAC 1115</strain>
    </source>
</reference>
<evidence type="ECO:0000313" key="3">
    <source>
        <dbReference type="Proteomes" id="UP000717364"/>
    </source>
</evidence>
<dbReference type="InterPro" id="IPR002575">
    <property type="entry name" value="Aminoglycoside_PTrfase"/>
</dbReference>
<organism evidence="2 3">
    <name type="scientific">Leptothoe spongobia TAU-MAC 1115</name>
    <dbReference type="NCBI Taxonomy" id="1967444"/>
    <lineage>
        <taxon>Bacteria</taxon>
        <taxon>Bacillati</taxon>
        <taxon>Cyanobacteriota</taxon>
        <taxon>Cyanophyceae</taxon>
        <taxon>Nodosilineales</taxon>
        <taxon>Cymatolegaceae</taxon>
        <taxon>Leptothoe</taxon>
        <taxon>Leptothoe spongobia</taxon>
    </lineage>
</organism>
<keyword evidence="3" id="KW-1185">Reference proteome</keyword>
<dbReference type="RefSeq" id="WP_215609263.1">
    <property type="nucleotide sequence ID" value="NZ_JADOES010000022.1"/>
</dbReference>
<accession>A0A947GKB0</accession>
<dbReference type="Gene3D" id="3.90.1200.10">
    <property type="match status" value="1"/>
</dbReference>